<dbReference type="InterPro" id="IPR013517">
    <property type="entry name" value="FG-GAP"/>
</dbReference>
<keyword evidence="1" id="KW-0732">Signal</keyword>
<protein>
    <submittedName>
        <fullName evidence="3">Repeat domain-containing protein</fullName>
    </submittedName>
</protein>
<dbReference type="EMBL" id="FPBK01000001">
    <property type="protein sequence ID" value="SFU29097.1"/>
    <property type="molecule type" value="Genomic_DNA"/>
</dbReference>
<gene>
    <name evidence="3" type="ORF">SAMN05216480_101440</name>
</gene>
<dbReference type="InterPro" id="IPR011519">
    <property type="entry name" value="UnbV_ASPIC"/>
</dbReference>
<dbReference type="InterPro" id="IPR027039">
    <property type="entry name" value="Crtac1"/>
</dbReference>
<dbReference type="SUPFAM" id="SSF69318">
    <property type="entry name" value="Integrin alpha N-terminal domain"/>
    <property type="match status" value="3"/>
</dbReference>
<sequence length="1103" mass="123528">MNRFTHKIKQHSLVFLGLMLVLISCGKKENKRFAFLEANDTHITFSNTLSDTPDWNILRYLYYYNGGGVATADFNNDGLQDIYFTGNQVADQLYLNKGNFQFEEITAQANIENTTNWTTGVTVVDINNDGLLDIYVCKIGNYRGVHGKNLLFVNQGVQNGIPTFKEAAAAYQLDFSGFSTQAIFFDYDVDGDLDCFLLNHSVHPNSSYGNGKKRKTIDADSGDKLLRNDQGKFTDVSSEAGIYQGEIGYGLGISVSDINNDGYPDIYIGNDFFENDYLYINNQNGTFSEVISQQPEMLGHTSHYSMGNTLTDINNDGNTDIISLDMLPEDLKTYKTSGLEFGFQTYNYYLKNGYAPQFMQNTLHVNNGNQTFSETGYASGIAATEWSWGTLAADFDNDGFKDLYISNGIKGATNDMDFVSFIANDQIQKRINQGMTEKDMAFIQEMPEKKVPNYFFKNNGNQQFSDSTETWFQKIPSFSNGAVYTDLDNDGDLDLVVNNINDQAFILENRSETFEQNNYLSIQFKGPKTNTFGIGAKVNLYVKDQIITEENFVSKGYLSAVAPQLHVGLGNSTTIDSLEVIWPGGKSEVLKNIKTNTTLSIQYKDASDSFQKEKKKVSLLVNSQTQIPFVHNDAMSIEFNRNPLIPFASTNEGPDICVGDINNDGLEDVFITGAKRQASALFFQNADGSFQQTAENLFKTDEIAEDVSAIFSDVDNDNDLDLIVVSAGNEFKKGTALQPRLYLNEKGIFTKLTSFINLEINASKVIAKDITGNGFEDIIITSSVQPWEFGITPKQYIFENQGNLHFKETTDQIAKGFKEIGCVESVTFTDVNGDHQEDMLVIGKWMAPKVFIQNNHQFTMQKSNGLENEFGWWNTIKAADFDNDGDIDFVAGNWGFNTRLTAGEHNPIQLYSYDFDHNGKPEPLVSYFYKGEETPFASKDELVKQMPFLNKKYLSYKTFANTSFESIFGKENLEKAYHKKVTELGSCYFENLGHGKFQKHLLPFEAQISSVNAIDVDDYNNDGLPDLLLAGNNYEISTQLGRLDASHGVLLLNQGDGTFKTQKNTSFDISGPARNIKTLKNNTQTLKLITTNNGKIVILNKLK</sequence>
<dbReference type="Proteomes" id="UP000199138">
    <property type="component" value="Unassembled WGS sequence"/>
</dbReference>
<dbReference type="InterPro" id="IPR028994">
    <property type="entry name" value="Integrin_alpha_N"/>
</dbReference>
<dbReference type="Gene3D" id="2.130.10.130">
    <property type="entry name" value="Integrin alpha, N-terminal"/>
    <property type="match status" value="4"/>
</dbReference>
<dbReference type="PROSITE" id="PS51257">
    <property type="entry name" value="PROKAR_LIPOPROTEIN"/>
    <property type="match status" value="1"/>
</dbReference>
<feature type="domain" description="ASPIC/UnbV" evidence="2">
    <location>
        <begin position="533"/>
        <end position="599"/>
    </location>
</feature>
<dbReference type="STRING" id="1224947.SAMN05216480_101440"/>
<dbReference type="AlphaFoldDB" id="A0A1I7EYX1"/>
<dbReference type="Pfam" id="PF07593">
    <property type="entry name" value="UnbV_ASPIC"/>
    <property type="match status" value="1"/>
</dbReference>
<evidence type="ECO:0000313" key="3">
    <source>
        <dbReference type="EMBL" id="SFU29097.1"/>
    </source>
</evidence>
<dbReference type="PANTHER" id="PTHR16026">
    <property type="entry name" value="CARTILAGE ACIDIC PROTEIN 1"/>
    <property type="match status" value="1"/>
</dbReference>
<accession>A0A1I7EYX1</accession>
<evidence type="ECO:0000313" key="4">
    <source>
        <dbReference type="Proteomes" id="UP000199138"/>
    </source>
</evidence>
<organism evidence="3 4">
    <name type="scientific">Pustulibacterium marinum</name>
    <dbReference type="NCBI Taxonomy" id="1224947"/>
    <lineage>
        <taxon>Bacteria</taxon>
        <taxon>Pseudomonadati</taxon>
        <taxon>Bacteroidota</taxon>
        <taxon>Flavobacteriia</taxon>
        <taxon>Flavobacteriales</taxon>
        <taxon>Flavobacteriaceae</taxon>
        <taxon>Pustulibacterium</taxon>
    </lineage>
</organism>
<evidence type="ECO:0000256" key="1">
    <source>
        <dbReference type="ARBA" id="ARBA00022729"/>
    </source>
</evidence>
<name>A0A1I7EYX1_9FLAO</name>
<dbReference type="Pfam" id="PF13517">
    <property type="entry name" value="FG-GAP_3"/>
    <property type="match status" value="6"/>
</dbReference>
<dbReference type="PANTHER" id="PTHR16026:SF0">
    <property type="entry name" value="CARTILAGE ACIDIC PROTEIN 1"/>
    <property type="match status" value="1"/>
</dbReference>
<evidence type="ECO:0000259" key="2">
    <source>
        <dbReference type="Pfam" id="PF07593"/>
    </source>
</evidence>
<reference evidence="3 4" key="1">
    <citation type="submission" date="2016-10" db="EMBL/GenBank/DDBJ databases">
        <authorList>
            <person name="de Groot N.N."/>
        </authorList>
    </citation>
    <scope>NUCLEOTIDE SEQUENCE [LARGE SCALE GENOMIC DNA]</scope>
    <source>
        <strain evidence="3 4">CGMCC 1.12333</strain>
    </source>
</reference>
<keyword evidence="4" id="KW-1185">Reference proteome</keyword>
<proteinExistence type="predicted"/>
<dbReference type="RefSeq" id="WP_245766510.1">
    <property type="nucleotide sequence ID" value="NZ_FPBK01000001.1"/>
</dbReference>